<dbReference type="RefSeq" id="WP_369863190.1">
    <property type="nucleotide sequence ID" value="NZ_JBCLPP010000005.1"/>
</dbReference>
<feature type="domain" description="Putative auto-transporter adhesin head GIN" evidence="1">
    <location>
        <begin position="50"/>
        <end position="171"/>
    </location>
</feature>
<accession>A0ABV4CVE3</accession>
<dbReference type="Proteomes" id="UP001565200">
    <property type="component" value="Unassembled WGS sequence"/>
</dbReference>
<proteinExistence type="predicted"/>
<comment type="caution">
    <text evidence="2">The sequence shown here is derived from an EMBL/GenBank/DDBJ whole genome shotgun (WGS) entry which is preliminary data.</text>
</comment>
<dbReference type="PROSITE" id="PS51257">
    <property type="entry name" value="PROKAR_LIPOPROTEIN"/>
    <property type="match status" value="1"/>
</dbReference>
<sequence>MFTVKKTAVTLLAIASALIIVSCDKRSIKPSDNIVTKNYYFNKISDITAASKYITVYYSQQKHTSVKAEGPSNMVDALHIKSDALNRLIIEIENSDKFDVIYKSQSVKVWITAPYVQRIEAMAGASVIVLDSINIPKSLDIRAYSASSIKLSDVRTSRLSVSAYQQSEISIGNIHATSLKTESYTDAYISIAGKNIDTKKHTTRGYR</sequence>
<dbReference type="Pfam" id="PF10988">
    <property type="entry name" value="DUF2807"/>
    <property type="match status" value="1"/>
</dbReference>
<evidence type="ECO:0000313" key="2">
    <source>
        <dbReference type="EMBL" id="MEY8244525.1"/>
    </source>
</evidence>
<dbReference type="EMBL" id="JBCLPP010000005">
    <property type="protein sequence ID" value="MEY8244525.1"/>
    <property type="molecule type" value="Genomic_DNA"/>
</dbReference>
<dbReference type="Gene3D" id="2.160.20.120">
    <property type="match status" value="1"/>
</dbReference>
<gene>
    <name evidence="2" type="ORF">AAK873_02695</name>
</gene>
<organism evidence="2 3">
    <name type="scientific">Heminiphilus faecis</name>
    <dbReference type="NCBI Taxonomy" id="2601703"/>
    <lineage>
        <taxon>Bacteria</taxon>
        <taxon>Pseudomonadati</taxon>
        <taxon>Bacteroidota</taxon>
        <taxon>Bacteroidia</taxon>
        <taxon>Bacteroidales</taxon>
        <taxon>Muribaculaceae</taxon>
        <taxon>Heminiphilus</taxon>
    </lineage>
</organism>
<reference evidence="2 3" key="1">
    <citation type="submission" date="2024-03" db="EMBL/GenBank/DDBJ databases">
        <title>Mouse gut bacterial collection (mGBC) of GemPharmatech.</title>
        <authorList>
            <person name="He Y."/>
            <person name="Dong L."/>
            <person name="Wu D."/>
            <person name="Gao X."/>
            <person name="Lin Z."/>
        </authorList>
    </citation>
    <scope>NUCLEOTIDE SEQUENCE [LARGE SCALE GENOMIC DNA]</scope>
    <source>
        <strain evidence="2 3">54-13</strain>
    </source>
</reference>
<keyword evidence="3" id="KW-1185">Reference proteome</keyword>
<protein>
    <submittedName>
        <fullName evidence="2">DUF2807 domain-containing protein</fullName>
    </submittedName>
</protein>
<name>A0ABV4CVE3_9BACT</name>
<evidence type="ECO:0000259" key="1">
    <source>
        <dbReference type="Pfam" id="PF10988"/>
    </source>
</evidence>
<evidence type="ECO:0000313" key="3">
    <source>
        <dbReference type="Proteomes" id="UP001565200"/>
    </source>
</evidence>
<dbReference type="InterPro" id="IPR021255">
    <property type="entry name" value="DUF2807"/>
</dbReference>